<dbReference type="AlphaFoldDB" id="A0AAV6PHK9"/>
<accession>A0AAV6PHK9</accession>
<feature type="compositionally biased region" description="Basic and acidic residues" evidence="1">
    <location>
        <begin position="40"/>
        <end position="71"/>
    </location>
</feature>
<evidence type="ECO:0000313" key="3">
    <source>
        <dbReference type="Proteomes" id="UP000693946"/>
    </source>
</evidence>
<feature type="region of interest" description="Disordered" evidence="1">
    <location>
        <begin position="1"/>
        <end position="71"/>
    </location>
</feature>
<evidence type="ECO:0000256" key="1">
    <source>
        <dbReference type="SAM" id="MobiDB-lite"/>
    </source>
</evidence>
<keyword evidence="3" id="KW-1185">Reference proteome</keyword>
<dbReference type="EMBL" id="JAGKHQ010001265">
    <property type="protein sequence ID" value="KAG7459118.1"/>
    <property type="molecule type" value="Genomic_DNA"/>
</dbReference>
<proteinExistence type="predicted"/>
<dbReference type="EMBL" id="JAGKHQ010001265">
    <property type="protein sequence ID" value="KAG7459115.1"/>
    <property type="molecule type" value="Genomic_DNA"/>
</dbReference>
<feature type="compositionally biased region" description="Acidic residues" evidence="1">
    <location>
        <begin position="27"/>
        <end position="39"/>
    </location>
</feature>
<organism evidence="2 3">
    <name type="scientific">Solea senegalensis</name>
    <name type="common">Senegalese sole</name>
    <dbReference type="NCBI Taxonomy" id="28829"/>
    <lineage>
        <taxon>Eukaryota</taxon>
        <taxon>Metazoa</taxon>
        <taxon>Chordata</taxon>
        <taxon>Craniata</taxon>
        <taxon>Vertebrata</taxon>
        <taxon>Euteleostomi</taxon>
        <taxon>Actinopterygii</taxon>
        <taxon>Neopterygii</taxon>
        <taxon>Teleostei</taxon>
        <taxon>Neoteleostei</taxon>
        <taxon>Acanthomorphata</taxon>
        <taxon>Carangaria</taxon>
        <taxon>Pleuronectiformes</taxon>
        <taxon>Pleuronectoidei</taxon>
        <taxon>Soleidae</taxon>
        <taxon>Solea</taxon>
    </lineage>
</organism>
<evidence type="ECO:0000313" key="2">
    <source>
        <dbReference type="EMBL" id="KAG7459118.1"/>
    </source>
</evidence>
<feature type="compositionally biased region" description="Polar residues" evidence="1">
    <location>
        <begin position="1"/>
        <end position="11"/>
    </location>
</feature>
<dbReference type="Proteomes" id="UP000693946">
    <property type="component" value="Unassembled WGS sequence"/>
</dbReference>
<name>A0AAV6PHK9_SOLSE</name>
<comment type="caution">
    <text evidence="2">The sequence shown here is derived from an EMBL/GenBank/DDBJ whole genome shotgun (WGS) entry which is preliminary data.</text>
</comment>
<reference evidence="2 3" key="1">
    <citation type="journal article" date="2021" name="Sci. Rep.">
        <title>Chromosome anchoring in Senegalese sole (Solea senegalensis) reveals sex-associated markers and genome rearrangements in flatfish.</title>
        <authorList>
            <person name="Guerrero-Cozar I."/>
            <person name="Gomez-Garrido J."/>
            <person name="Berbel C."/>
            <person name="Martinez-Blanch J.F."/>
            <person name="Alioto T."/>
            <person name="Claros M.G."/>
            <person name="Gagnaire P.A."/>
            <person name="Manchado M."/>
        </authorList>
    </citation>
    <scope>NUCLEOTIDE SEQUENCE [LARGE SCALE GENOMIC DNA]</scope>
    <source>
        <strain evidence="2">Sse05_10M</strain>
    </source>
</reference>
<reference evidence="2" key="2">
    <citation type="submission" date="2021-03" db="EMBL/GenBank/DDBJ databases">
        <authorList>
            <person name="Guerrero-Cozar I."/>
            <person name="Gomez-Garrido J."/>
            <person name="Berbel C."/>
            <person name="Martinez-Blanch J.F."/>
            <person name="Alioto T."/>
            <person name="Claros M.G."/>
            <person name="Gagnaire P.A."/>
            <person name="Manchado M."/>
        </authorList>
    </citation>
    <scope>NUCLEOTIDE SEQUENCE</scope>
    <source>
        <strain evidence="2">Sse05_10M</strain>
        <tissue evidence="2">Blood</tissue>
    </source>
</reference>
<protein>
    <submittedName>
        <fullName evidence="2">Uncharacterized protein</fullName>
    </submittedName>
</protein>
<gene>
    <name evidence="2" type="ORF">JOB18_037559</name>
</gene>
<sequence>MTSDQNIGNRSTDTKNMRNGTVKTEEETGEETEEETEKETEEKTEKETGEETGEETEKEKLLSSDSSGKHEQVFPASSVFFFVPVTSSDCRPLIGQRVSSLKSHERDV</sequence>